<dbReference type="PANTHER" id="PTHR42941:SF1">
    <property type="entry name" value="SLL1037 PROTEIN"/>
    <property type="match status" value="1"/>
</dbReference>
<dbReference type="CDD" id="cd13567">
    <property type="entry name" value="PBP2_TtGluBP"/>
    <property type="match status" value="1"/>
</dbReference>
<organism evidence="1">
    <name type="scientific">Clostridium sp. enrichment culture clone 7-14</name>
    <dbReference type="NCBI Taxonomy" id="598552"/>
    <lineage>
        <taxon>Bacteria</taxon>
        <taxon>Bacillati</taxon>
        <taxon>Bacillota</taxon>
        <taxon>Clostridia</taxon>
        <taxon>Eubacteriales</taxon>
        <taxon>Clostridiaceae</taxon>
        <taxon>Clostridium</taxon>
        <taxon>environmental samples</taxon>
    </lineage>
</organism>
<accession>C0KTC2</accession>
<reference evidence="1" key="1">
    <citation type="journal article" date="2010" name="PLoS ONE">
        <title>Phylogenetic Evidence for Lateral Gene Transfer in the Intestine of Marine Iguanas.</title>
        <authorList>
            <person name="Nelson D.M."/>
            <person name="Cann I.K.O."/>
            <person name="Altermann E."/>
            <person name="Mackie R.I."/>
        </authorList>
    </citation>
    <scope>NUCLEOTIDE SEQUENCE</scope>
</reference>
<evidence type="ECO:0000313" key="1">
    <source>
        <dbReference type="EMBL" id="ACN23808.1"/>
    </source>
</evidence>
<dbReference type="Pfam" id="PF16868">
    <property type="entry name" value="NMT1_3"/>
    <property type="match status" value="1"/>
</dbReference>
<dbReference type="PANTHER" id="PTHR42941">
    <property type="entry name" value="SLL1037 PROTEIN"/>
    <property type="match status" value="1"/>
</dbReference>
<dbReference type="EMBL" id="FJ625861">
    <property type="protein sequence ID" value="ACN23808.1"/>
    <property type="molecule type" value="Genomic_DNA"/>
</dbReference>
<proteinExistence type="predicted"/>
<dbReference type="AlphaFoldDB" id="C0KTC2"/>
<dbReference type="SUPFAM" id="SSF53850">
    <property type="entry name" value="Periplasmic binding protein-like II"/>
    <property type="match status" value="1"/>
</dbReference>
<sequence length="347" mass="35654">MDWPAPRSGAGPRQSADDQLGSLLMISLAACGDSGTEEIRFGTGGTAGTYYSYGSALAELTVADLPDAAFKVKTTAGSAANIRLLGEGFLQLAFAQNDTLNDAAQKTGLFAQPGSSATIGDSVGYGAVAALYTESCQVAVPANSGIASVADLRGKTVGVGEEESGVLKNADQILLAHGLTRQMLTPRYLSFSAAAEAMRDGELDAMFVTAGAPTSAIENLAGEMELRILNIDPEIIANLVETYGYYTRCTIPAGTYPGQADAVETVGVKSVLVASETLSAETVQALTASLFDHAADLQYSAPGDTRPDLEFATEGVSIPFHAGAINYYALQGVTPASAESNAGGNAQ</sequence>
<dbReference type="Gene3D" id="3.40.190.10">
    <property type="entry name" value="Periplasmic binding protein-like II"/>
    <property type="match status" value="2"/>
</dbReference>
<name>C0KTC2_9CLOT</name>
<dbReference type="InterPro" id="IPR011852">
    <property type="entry name" value="TRAP_TAXI"/>
</dbReference>
<dbReference type="PROSITE" id="PS51257">
    <property type="entry name" value="PROKAR_LIPOPROTEIN"/>
    <property type="match status" value="1"/>
</dbReference>
<protein>
    <submittedName>
        <fullName evidence="1">Immunogenic protein</fullName>
    </submittedName>
</protein>
<dbReference type="NCBIfam" id="TIGR02122">
    <property type="entry name" value="TRAP_TAXI"/>
    <property type="match status" value="1"/>
</dbReference>